<evidence type="ECO:0000256" key="5">
    <source>
        <dbReference type="ARBA" id="ARBA00022467"/>
    </source>
</evidence>
<dbReference type="FunFam" id="2.30.29.30:FF:000024">
    <property type="entry name" value="Spectrin beta chain"/>
    <property type="match status" value="1"/>
</dbReference>
<dbReference type="PROSITE" id="PS00020">
    <property type="entry name" value="ACTININ_2"/>
    <property type="match status" value="1"/>
</dbReference>
<dbReference type="InterPro" id="IPR001605">
    <property type="entry name" value="PH_dom-spectrin-type"/>
</dbReference>
<comment type="subcellular location">
    <subcellularLocation>
        <location evidence="2">Cell membrane</location>
        <topology evidence="2">Peripheral membrane protein</topology>
        <orientation evidence="2">Cytoplasmic side</orientation>
    </subcellularLocation>
    <subcellularLocation>
        <location evidence="1">Cytoplasm</location>
        <location evidence="1">Cytoskeleton</location>
    </subcellularLocation>
    <subcellularLocation>
        <location evidence="3">Cytoplasm</location>
        <location evidence="3">Cytosol</location>
    </subcellularLocation>
    <subcellularLocation>
        <location evidence="16">Cytoplasm</location>
        <location evidence="16">Myofibril</location>
        <location evidence="16">Sarcomere</location>
        <location evidence="16">M line</location>
    </subcellularLocation>
</comment>
<feature type="region of interest" description="Disordered" evidence="20">
    <location>
        <begin position="2306"/>
        <end position="2360"/>
    </location>
</feature>
<dbReference type="SUPFAM" id="SSF46966">
    <property type="entry name" value="Spectrin repeat"/>
    <property type="match status" value="15"/>
</dbReference>
<evidence type="ECO:0000256" key="14">
    <source>
        <dbReference type="ARBA" id="ARBA00023203"/>
    </source>
</evidence>
<feature type="compositionally biased region" description="Polar residues" evidence="20">
    <location>
        <begin position="2310"/>
        <end position="2337"/>
    </location>
</feature>
<dbReference type="GO" id="GO:0008091">
    <property type="term" value="C:spectrin"/>
    <property type="evidence" value="ECO:0007669"/>
    <property type="project" value="InterPro"/>
</dbReference>
<evidence type="ECO:0000256" key="19">
    <source>
        <dbReference type="SAM" id="Coils"/>
    </source>
</evidence>
<evidence type="ECO:0000256" key="6">
    <source>
        <dbReference type="ARBA" id="ARBA00022475"/>
    </source>
</evidence>
<dbReference type="GO" id="GO:0005634">
    <property type="term" value="C:nucleus"/>
    <property type="evidence" value="ECO:0007669"/>
    <property type="project" value="UniProtKB-ARBA"/>
</dbReference>
<keyword evidence="6" id="KW-1003">Cell membrane</keyword>
<evidence type="ECO:0000256" key="1">
    <source>
        <dbReference type="ARBA" id="ARBA00004245"/>
    </source>
</evidence>
<dbReference type="GO" id="GO:0005543">
    <property type="term" value="F:phospholipid binding"/>
    <property type="evidence" value="ECO:0007669"/>
    <property type="project" value="InterPro"/>
</dbReference>
<dbReference type="FunFam" id="1.20.58.60:FF:000099">
    <property type="entry name" value="Spectrin beta chain"/>
    <property type="match status" value="1"/>
</dbReference>
<dbReference type="FunFam" id="1.20.58.60:FF:000011">
    <property type="entry name" value="Spectrin beta chain"/>
    <property type="match status" value="1"/>
</dbReference>
<dbReference type="InterPro" id="IPR002017">
    <property type="entry name" value="Spectrin_repeat"/>
</dbReference>
<dbReference type="CTD" id="6711"/>
<keyword evidence="5 18" id="KW-0117">Actin capping</keyword>
<feature type="domain" description="Calponin-homology (CH)" evidence="22">
    <location>
        <begin position="173"/>
        <end position="278"/>
    </location>
</feature>
<dbReference type="FunFam" id="1.20.58.60:FF:000083">
    <property type="entry name" value="Spectrin beta chain"/>
    <property type="match status" value="1"/>
</dbReference>
<dbReference type="Gene3D" id="2.30.29.30">
    <property type="entry name" value="Pleckstrin-homology domain (PH domain)/Phosphotyrosine-binding domain (PTB)"/>
    <property type="match status" value="1"/>
</dbReference>
<dbReference type="Proteomes" id="UP000515202">
    <property type="component" value="Unplaced"/>
</dbReference>
<proteinExistence type="inferred from homology"/>
<dbReference type="GO" id="GO:0003779">
    <property type="term" value="F:actin binding"/>
    <property type="evidence" value="ECO:0007669"/>
    <property type="project" value="UniProtKB-KW"/>
</dbReference>
<comment type="function">
    <text evidence="17">Fodrin, which seems to be involved in secretion, interacts with calmodulin in a calcium-dependent manner and is thus candidate for the calcium-dependent movement of the cytoskeleton at the membrane. Plays a critical role in central nervous system development and function.</text>
</comment>
<feature type="coiled-coil region" evidence="19">
    <location>
        <begin position="991"/>
        <end position="1032"/>
    </location>
</feature>
<evidence type="ECO:0000256" key="9">
    <source>
        <dbReference type="ARBA" id="ARBA00022737"/>
    </source>
</evidence>
<dbReference type="SMART" id="SM00033">
    <property type="entry name" value="CH"/>
    <property type="match status" value="2"/>
</dbReference>
<dbReference type="InterPro" id="IPR041681">
    <property type="entry name" value="PH_9"/>
</dbReference>
<keyword evidence="14 18" id="KW-0009">Actin-binding</keyword>
<keyword evidence="19" id="KW-0175">Coiled coil</keyword>
<dbReference type="InterPro" id="IPR001849">
    <property type="entry name" value="PH_domain"/>
</dbReference>
<protein>
    <recommendedName>
        <fullName evidence="18">Spectrin beta chain</fullName>
    </recommendedName>
</protein>
<evidence type="ECO:0000313" key="24">
    <source>
        <dbReference type="RefSeq" id="XP_023388605.1"/>
    </source>
</evidence>
<dbReference type="FunFam" id="1.20.58.60:FF:000059">
    <property type="entry name" value="Spectrin beta chain"/>
    <property type="match status" value="1"/>
</dbReference>
<feature type="coiled-coil region" evidence="19">
    <location>
        <begin position="1097"/>
        <end position="1124"/>
    </location>
</feature>
<evidence type="ECO:0000256" key="12">
    <source>
        <dbReference type="ARBA" id="ARBA00023136"/>
    </source>
</evidence>
<dbReference type="PIRSF" id="PIRSF002297">
    <property type="entry name" value="Spectrin_beta_subunit"/>
    <property type="match status" value="1"/>
</dbReference>
<dbReference type="GO" id="GO:0005516">
    <property type="term" value="F:calmodulin binding"/>
    <property type="evidence" value="ECO:0007669"/>
    <property type="project" value="UniProtKB-KW"/>
</dbReference>
<dbReference type="InterPro" id="IPR001589">
    <property type="entry name" value="Actinin_actin-bd_CS"/>
</dbReference>
<dbReference type="FunFam" id="1.10.418.10:FF:000003">
    <property type="entry name" value="Spectrin beta chain"/>
    <property type="match status" value="1"/>
</dbReference>
<dbReference type="PRINTS" id="PR00683">
    <property type="entry name" value="SPECTRINPH"/>
</dbReference>
<dbReference type="GO" id="GO:0005886">
    <property type="term" value="C:plasma membrane"/>
    <property type="evidence" value="ECO:0007669"/>
    <property type="project" value="UniProtKB-SubCell"/>
</dbReference>
<feature type="compositionally biased region" description="Basic and acidic residues" evidence="20">
    <location>
        <begin position="2338"/>
        <end position="2353"/>
    </location>
</feature>
<dbReference type="GeneID" id="105294682"/>
<dbReference type="FunFam" id="1.20.58.60:FF:000295">
    <property type="entry name" value="Spectrin beta chain"/>
    <property type="match status" value="1"/>
</dbReference>
<keyword evidence="7 18" id="KW-0963">Cytoplasm</keyword>
<evidence type="ECO:0000256" key="2">
    <source>
        <dbReference type="ARBA" id="ARBA00004413"/>
    </source>
</evidence>
<feature type="coiled-coil region" evidence="19">
    <location>
        <begin position="457"/>
        <end position="491"/>
    </location>
</feature>
<dbReference type="FunFam" id="1.10.418.10:FF:000004">
    <property type="entry name" value="Spectrin beta chain"/>
    <property type="match status" value="1"/>
</dbReference>
<dbReference type="InterPro" id="IPR036872">
    <property type="entry name" value="CH_dom_sf"/>
</dbReference>
<dbReference type="FunFam" id="1.20.58.60:FF:000019">
    <property type="entry name" value="Spectrin beta chain"/>
    <property type="match status" value="1"/>
</dbReference>
<evidence type="ECO:0000256" key="15">
    <source>
        <dbReference type="ARBA" id="ARBA00023212"/>
    </source>
</evidence>
<dbReference type="GO" id="GO:0031430">
    <property type="term" value="C:M band"/>
    <property type="evidence" value="ECO:0007669"/>
    <property type="project" value="UniProtKB-SubCell"/>
</dbReference>
<dbReference type="GO" id="GO:0072659">
    <property type="term" value="P:protein localization to plasma membrane"/>
    <property type="evidence" value="ECO:0007669"/>
    <property type="project" value="UniProtKB-ARBA"/>
</dbReference>
<dbReference type="PANTHER" id="PTHR11915">
    <property type="entry name" value="SPECTRIN/FILAMIN RELATED CYTOSKELETAL PROTEIN"/>
    <property type="match status" value="1"/>
</dbReference>
<dbReference type="PROSITE" id="PS50021">
    <property type="entry name" value="CH"/>
    <property type="match status" value="2"/>
</dbReference>
<dbReference type="FunFam" id="1.20.58.60:FF:000105">
    <property type="entry name" value="Spectrin beta chain"/>
    <property type="match status" value="1"/>
</dbReference>
<evidence type="ECO:0000256" key="10">
    <source>
        <dbReference type="ARBA" id="ARBA00022860"/>
    </source>
</evidence>
<evidence type="ECO:0000256" key="18">
    <source>
        <dbReference type="PIRNR" id="PIRNR002297"/>
    </source>
</evidence>
<feature type="compositionally biased region" description="Polar residues" evidence="20">
    <location>
        <begin position="2111"/>
        <end position="2127"/>
    </location>
</feature>
<accession>A0A6P6CNQ6</accession>
<dbReference type="GO" id="GO:0021556">
    <property type="term" value="P:central nervous system formation"/>
    <property type="evidence" value="ECO:0007669"/>
    <property type="project" value="UniProtKB-ARBA"/>
</dbReference>
<dbReference type="InterPro" id="IPR011993">
    <property type="entry name" value="PH-like_dom_sf"/>
</dbReference>
<dbReference type="OrthoDB" id="5865767at2759"/>
<keyword evidence="15 18" id="KW-0206">Cytoskeleton</keyword>
<dbReference type="GO" id="GO:0005829">
    <property type="term" value="C:cytosol"/>
    <property type="evidence" value="ECO:0007669"/>
    <property type="project" value="UniProtKB-SubCell"/>
</dbReference>
<dbReference type="SMART" id="SM00150">
    <property type="entry name" value="SPEC"/>
    <property type="match status" value="16"/>
</dbReference>
<comment type="similarity">
    <text evidence="4 18">Belongs to the spectrin family.</text>
</comment>
<sequence>MTTTVATDYDNIEIQQQYSDVNNRWDVDDWDNENSSARLFERSRIKALADEREAVQKKTFTKWVNSHLARVSCRITDLYTDLRDGRMLIKLLEVLSGERLPKPTKGRMRIHCLENVDKALQFLKEQRVHLENMGSHDIVDGNHRLTLGLIWTIILRFQIQDISVETEDNKEKKSAKDALLLWCQMKTAGYPNVNIHNFTTSWRDGMAFNALIHKHRPDLIDFDKLKKSNAHYNLQNAFNLAEQHLGLTKLLDPEDISVDHPDEKSIITYVVTYYHYFSKMKALAVEGKRIGKVLDNAIETEKMIEKYESLASDLLEWIEQTIIILNNRKFANSLVGVQQQLQAFNTYRTVEKPPKFTEKGNLEVLLFTIQSKMRANNQKVYMPREGKLISDINKAWERLEKAEHERELALRNELIRQEKLEQLARRFDRKAAMRETWLSENQRLVSQDNFGFDLPAVEAATKKHEAIETDIAAYEERVQAVVAVARELEAENYHDIKRITARKDNVIRLWEYLLELLRARRQRLEMNLGLQKIFQEMLYIMDWMDEMKVLLLSQDYGKHLLGVEDLLQKHALVEADIGIQAERVRGVNASAQKFATDGEGYKPCDPQVIRDRVAHMEFCYQELCQLAAERRARLEESRRLWKFFWEMAEEEGWIREKEKILSSDDYGKDLTSVMRLLSKHRAFEDEMSGRSGHFEQAIKEGEDMIAEEHFGSEKIRERIIYIREQWANLEQLSAIRKKRLEEASLLHQFQADADDIDAWMLDILKIVSSNDVGHDEYSTQSLVKKHKDVAEEIANYRPTIDTLHEQASALPQEHAESPDVRGRLSGIEERYKEVAELTRLRKQALQDTLALYKMFSEADACELWIDEKEQWLNNMQIPEKLEDLEVIQHRFESLEPEMNNQASRVAVVNQIARQLMHSGHPSEKEIKAQQDKLNTRWSQFRELVDRKKDALLSALSIQNYHLECNETKSWIREKTKVIESTQDLGNDLAGVMALQRKLTGMERDLVAIEAKLSDLQKEAEKLESEHPDQAQAILSRLAEISDVWEEMKTTLKNREASLGEASKLQQFLRDLDDFQSWLSRTQTAIASEDMPNTLTEAEKLLTQHENIKNEIDNYEEDYQKMRDMGEMVTQGQTDAQYMFLRQRLQALDTGWNELHKMWENRQNLLSQSHAYQQFLRDTKQAEAFLNNQEYVLAHTEMPTTLEGAEAAIKKQEDFMTTMDANEEKINAVVETGRRLVSDGNINSDRIQEKVDSIDDRHRKNREAASELLMRLKDNRDLQKFLQDCQELSLWINEKMLTAQDMSYDEARNLHSKWLKHQAFMAELASNKEWLDKIEKHDFSRLSNQCQNQTFYGDRLCSPRLWCEIWSVSCPQMLENQMEVRKKEIEELQSQAQALSQEGKSTDEVDSKRLTVQTKFMELLEPLSERKHNLLASKEIHQFNRDVEDEILWVGERMPLATSTDHGHNLQTVQLLIKKNQTLQKEIQGHQPRIDDIFERSQNIISDSSSPSAEAIRQRLADLKQLWSLLIEETEKRHRRLEEAHRAQQYYFDAAEAEAWMSEQELYMMSEEKAKDEQSAVSMLKKHQILEQAVEDYAETVHQLSKTSRALVADSHPESERISMRQSKVDKLYAGLKDLAEERRGKLDERHRLFQLNREVDDLEQWIAEREVVAGSHELGQDYEHVTMLQERFREFARDTGNIGQERVDTVNHMADELINSGHSDAATIAEWKDGLNEAWADLLELIDTRTQILAASYELHKFYHDAKEIFGRIQDKHKKLPEELGRDQNTVETLQRMHTTFEHDIQALGTQVGGGAAQGGGRFSFHRESLCISENLSVPWLLKMHLKEWLKLNACVCVHTHWYNAAFGRSYYVKQRSTFTAVVHSVHLDLPLVEAAGAHSWSSIQMECYSFSTKEVEGVKGIFKSDNMEWLRREYYLSPFRDVSSVELLMNNHQGIKAEIDARNDSFTTCIELGKSLLARKHYASEEIKEKLLQLTEKRKEMIDKWEDRWEWLRLILEVHQFSRDASVAEAWLLGQEPYLSSREIGQSVDEVEKLIKRHEAFEKSAATWDERFSALERLTTLELLEVRRQQEEEERKRRPPSPEPSTKVSEETESQQQWDTSKGEQVSQNGLPAEQGSPRMAETVDTSEMVNGAAEQRTSSKESSPIPSPTSDRKAKTALPAQSAATLPARTQETPSAQMEGFLNRKHEWEAHNKKASSRSWHNVYCVINNQEMGFYKDAKTAASGIPYHSEVPVSLKEAICEVALDYKKKKHVFKLRLNDGNEYLFQAKDDEEMNTWIQAISSAISSDKHEVSASTQSTPASSRAQTLPTSVVTITSESSPGKREKDKEKDKEKRFSLFGKKK</sequence>
<evidence type="ECO:0000256" key="20">
    <source>
        <dbReference type="SAM" id="MobiDB-lite"/>
    </source>
</evidence>
<dbReference type="SMART" id="SM00233">
    <property type="entry name" value="PH"/>
    <property type="match status" value="1"/>
</dbReference>
<dbReference type="CDD" id="cd21316">
    <property type="entry name" value="CH_SPTBN1_rpt1"/>
    <property type="match status" value="1"/>
</dbReference>
<dbReference type="GO" id="GO:0005200">
    <property type="term" value="F:structural constituent of cytoskeleton"/>
    <property type="evidence" value="ECO:0007669"/>
    <property type="project" value="UniProtKB-UniRule"/>
</dbReference>
<dbReference type="CDD" id="cd21248">
    <property type="entry name" value="CH_SPTB_like_rpt2"/>
    <property type="match status" value="1"/>
</dbReference>
<dbReference type="CDD" id="cd10571">
    <property type="entry name" value="PH_beta_spectrin"/>
    <property type="match status" value="1"/>
</dbReference>
<keyword evidence="23" id="KW-1185">Reference proteome</keyword>
<evidence type="ECO:0000256" key="13">
    <source>
        <dbReference type="ARBA" id="ARBA00023180"/>
    </source>
</evidence>
<dbReference type="FunFam" id="1.20.58.60:FF:000153">
    <property type="entry name" value="Spectrin beta chain"/>
    <property type="match status" value="1"/>
</dbReference>
<evidence type="ECO:0000313" key="23">
    <source>
        <dbReference type="Proteomes" id="UP000515202"/>
    </source>
</evidence>
<dbReference type="SUPFAM" id="SSF47576">
    <property type="entry name" value="Calponin-homology domain, CH-domain"/>
    <property type="match status" value="1"/>
</dbReference>
<feature type="region of interest" description="Disordered" evidence="20">
    <location>
        <begin position="2085"/>
        <end position="2192"/>
    </location>
</feature>
<keyword evidence="13" id="KW-0325">Glycoprotein</keyword>
<feature type="coiled-coil region" evidence="19">
    <location>
        <begin position="1377"/>
        <end position="1404"/>
    </location>
</feature>
<feature type="compositionally biased region" description="Polar residues" evidence="20">
    <location>
        <begin position="2180"/>
        <end position="2192"/>
    </location>
</feature>
<keyword evidence="12" id="KW-0472">Membrane</keyword>
<dbReference type="Gene3D" id="1.10.418.10">
    <property type="entry name" value="Calponin-like domain"/>
    <property type="match status" value="2"/>
</dbReference>
<dbReference type="InterPro" id="IPR018159">
    <property type="entry name" value="Spectrin/alpha-actinin"/>
</dbReference>
<reference evidence="24" key="1">
    <citation type="submission" date="2025-08" db="UniProtKB">
        <authorList>
            <consortium name="RefSeq"/>
        </authorList>
    </citation>
    <scope>IDENTIFICATION</scope>
    <source>
        <tissue evidence="24">Kidney</tissue>
    </source>
</reference>
<dbReference type="CDD" id="cd00176">
    <property type="entry name" value="SPEC"/>
    <property type="match status" value="8"/>
</dbReference>
<dbReference type="Pfam" id="PF00435">
    <property type="entry name" value="Spectrin"/>
    <property type="match status" value="16"/>
</dbReference>
<dbReference type="PROSITE" id="PS50003">
    <property type="entry name" value="PH_DOMAIN"/>
    <property type="match status" value="1"/>
</dbReference>
<keyword evidence="10" id="KW-0112">Calmodulin-binding</keyword>
<organism evidence="23 24">
    <name type="scientific">Pteropus vampyrus</name>
    <name type="common">Large flying fox</name>
    <dbReference type="NCBI Taxonomy" id="132908"/>
    <lineage>
        <taxon>Eukaryota</taxon>
        <taxon>Metazoa</taxon>
        <taxon>Chordata</taxon>
        <taxon>Craniata</taxon>
        <taxon>Vertebrata</taxon>
        <taxon>Euteleostomi</taxon>
        <taxon>Mammalia</taxon>
        <taxon>Eutheria</taxon>
        <taxon>Laurasiatheria</taxon>
        <taxon>Chiroptera</taxon>
        <taxon>Yinpterochiroptera</taxon>
        <taxon>Pteropodoidea</taxon>
        <taxon>Pteropodidae</taxon>
        <taxon>Pteropodinae</taxon>
        <taxon>Pteropus</taxon>
    </lineage>
</organism>
<evidence type="ECO:0000256" key="4">
    <source>
        <dbReference type="ARBA" id="ARBA00006826"/>
    </source>
</evidence>
<gene>
    <name evidence="24" type="primary">SPTBN1</name>
</gene>
<evidence type="ECO:0000256" key="7">
    <source>
        <dbReference type="ARBA" id="ARBA00022490"/>
    </source>
</evidence>
<dbReference type="GO" id="GO:0051693">
    <property type="term" value="P:actin filament capping"/>
    <property type="evidence" value="ECO:0007669"/>
    <property type="project" value="UniProtKB-UniRule"/>
</dbReference>
<evidence type="ECO:0000256" key="16">
    <source>
        <dbReference type="ARBA" id="ARBA00037833"/>
    </source>
</evidence>
<feature type="domain" description="PH" evidence="21">
    <location>
        <begin position="2193"/>
        <end position="2303"/>
    </location>
</feature>
<keyword evidence="11" id="KW-0007">Acetylation</keyword>
<dbReference type="FunFam" id="1.20.58.60:FF:000028">
    <property type="entry name" value="Spectrin beta chain"/>
    <property type="match status" value="1"/>
</dbReference>
<evidence type="ECO:0000259" key="21">
    <source>
        <dbReference type="PROSITE" id="PS50003"/>
    </source>
</evidence>
<dbReference type="PROSITE" id="PS00019">
    <property type="entry name" value="ACTININ_1"/>
    <property type="match status" value="1"/>
</dbReference>
<feature type="domain" description="Calponin-homology (CH)" evidence="22">
    <location>
        <begin position="54"/>
        <end position="158"/>
    </location>
</feature>
<dbReference type="Pfam" id="PF00307">
    <property type="entry name" value="CH"/>
    <property type="match status" value="2"/>
</dbReference>
<keyword evidence="8" id="KW-0597">Phosphoprotein</keyword>
<dbReference type="Gene3D" id="1.20.58.60">
    <property type="match status" value="11"/>
</dbReference>
<evidence type="ECO:0000256" key="17">
    <source>
        <dbReference type="ARBA" id="ARBA00053223"/>
    </source>
</evidence>
<dbReference type="KEGG" id="pvp:105294682"/>
<keyword evidence="9" id="KW-0677">Repeat</keyword>
<dbReference type="SUPFAM" id="SSF50729">
    <property type="entry name" value="PH domain-like"/>
    <property type="match status" value="1"/>
</dbReference>
<dbReference type="InterPro" id="IPR016343">
    <property type="entry name" value="Spectrin_bsu"/>
</dbReference>
<evidence type="ECO:0000259" key="22">
    <source>
        <dbReference type="PROSITE" id="PS50021"/>
    </source>
</evidence>
<dbReference type="InterPro" id="IPR001715">
    <property type="entry name" value="CH_dom"/>
</dbReference>
<name>A0A6P6CNQ6_PTEVA</name>
<dbReference type="RefSeq" id="XP_023388605.1">
    <property type="nucleotide sequence ID" value="XM_023532837.1"/>
</dbReference>
<evidence type="ECO:0000256" key="3">
    <source>
        <dbReference type="ARBA" id="ARBA00004514"/>
    </source>
</evidence>
<evidence type="ECO:0000256" key="11">
    <source>
        <dbReference type="ARBA" id="ARBA00022990"/>
    </source>
</evidence>
<dbReference type="Pfam" id="PF15410">
    <property type="entry name" value="PH_9"/>
    <property type="match status" value="1"/>
</dbReference>
<evidence type="ECO:0000256" key="8">
    <source>
        <dbReference type="ARBA" id="ARBA00022553"/>
    </source>
</evidence>